<feature type="domain" description="Cyclic nucleotide-binding" evidence="1">
    <location>
        <begin position="137"/>
        <end position="194"/>
    </location>
</feature>
<dbReference type="EMBL" id="LN774769">
    <property type="protein sequence ID" value="CEN28969.1"/>
    <property type="molecule type" value="Genomic_DNA"/>
</dbReference>
<reference evidence="3" key="1">
    <citation type="submission" date="2015-01" db="EMBL/GenBank/DDBJ databases">
        <authorList>
            <person name="Andreevskaya M."/>
        </authorList>
    </citation>
    <scope>NUCLEOTIDE SEQUENCE [LARGE SCALE GENOMIC DNA]</scope>
    <source>
        <strain evidence="3">MKFS47</strain>
    </source>
</reference>
<evidence type="ECO:0000313" key="2">
    <source>
        <dbReference type="EMBL" id="CEN28969.1"/>
    </source>
</evidence>
<evidence type="ECO:0000313" key="3">
    <source>
        <dbReference type="Proteomes" id="UP000033166"/>
    </source>
</evidence>
<name>A0A0D6DYA6_9LACT</name>
<proteinExistence type="predicted"/>
<protein>
    <recommendedName>
        <fullName evidence="1">Cyclic nucleotide-binding domain-containing protein</fullName>
    </recommendedName>
</protein>
<dbReference type="Proteomes" id="UP000033166">
    <property type="component" value="Chromosome I"/>
</dbReference>
<organism evidence="2 3">
    <name type="scientific">Pseudolactococcus piscium MKFS47</name>
    <dbReference type="NCBI Taxonomy" id="297352"/>
    <lineage>
        <taxon>Bacteria</taxon>
        <taxon>Bacillati</taxon>
        <taxon>Bacillota</taxon>
        <taxon>Bacilli</taxon>
        <taxon>Lactobacillales</taxon>
        <taxon>Streptococcaceae</taxon>
        <taxon>Pseudolactococcus</taxon>
    </lineage>
</organism>
<dbReference type="RefSeq" id="WP_050703030.1">
    <property type="nucleotide sequence ID" value="NZ_LN774769.1"/>
</dbReference>
<dbReference type="KEGG" id="lpk:LACPI_1769"/>
<accession>A0A0D6DYA6</accession>
<dbReference type="InterPro" id="IPR027417">
    <property type="entry name" value="P-loop_NTPase"/>
</dbReference>
<dbReference type="SUPFAM" id="SSF52540">
    <property type="entry name" value="P-loop containing nucleoside triphosphate hydrolases"/>
    <property type="match status" value="1"/>
</dbReference>
<dbReference type="AlphaFoldDB" id="A0A0D6DYA6"/>
<dbReference type="InterPro" id="IPR000595">
    <property type="entry name" value="cNMP-bd_dom"/>
</dbReference>
<evidence type="ECO:0000259" key="1">
    <source>
        <dbReference type="PROSITE" id="PS50042"/>
    </source>
</evidence>
<dbReference type="HOGENOM" id="CLU_481284_0_0_9"/>
<dbReference type="PROSITE" id="PS50042">
    <property type="entry name" value="CNMP_BINDING_3"/>
    <property type="match status" value="1"/>
</dbReference>
<sequence>MIKSDWNIFKAKFKNYREYFEWFCYILFCLEFKKENGIFRYKNQAGIETNPIKENLDIIGWQAKFYETSLSSNKKDLLDTLDTCQREYPELNRLILYTNTEWSQSSTKGKSNSRTKIEIEEKAGEYGIILEWRTASYFDSPEVAINNQEIAKYFFTFEKNTIDLINKLDNHSQMILEEIGTSITFGEQIIEFDRSEVIQKIITVVGNQKMFVLSGEGGAGKTAVIKTIYKNNKYKQPIYIFKALEFELSNINLLFDNYNSTDFIKAHEFDDKKLVVIDSAEKLIDLRNPEPLKEFISLLKKNGWTIIFTTRSNYVNDLNVLFIDQYDTNPTRINISIPTKQELLDLSRVYQFTLPKEEKVLELLRNPFYLNEYLKIQESDSEFNLKVFKAKLWDKIIKKGKPNREKIFIDIAKKRANSGQFFVKIDNADKSIVGLLEDGILGVEKGRYFITHDIYEEWALEKMISSEFLNKKKYTEFFTAIGESLPMRRSFRKWITSEIDSEISLGNFIDDALFDEGIPQFWKDEILVSILLSNSSDSFFYSMDRLLRKNDFSLFRRVLFLTQIVK</sequence>
<gene>
    <name evidence="2" type="ORF">LACPI_1769</name>
</gene>